<dbReference type="HOGENOM" id="CLU_087843_3_3_9"/>
<evidence type="ECO:0000256" key="3">
    <source>
        <dbReference type="ARBA" id="ARBA00022884"/>
    </source>
</evidence>
<proteinExistence type="inferred from homology"/>
<dbReference type="SUPFAM" id="SSF48013">
    <property type="entry name" value="NusB-like"/>
    <property type="match status" value="1"/>
</dbReference>
<dbReference type="Gene3D" id="1.10.940.10">
    <property type="entry name" value="NusB-like"/>
    <property type="match status" value="1"/>
</dbReference>
<evidence type="ECO:0000256" key="5">
    <source>
        <dbReference type="ARBA" id="ARBA00023163"/>
    </source>
</evidence>
<evidence type="ECO:0000256" key="2">
    <source>
        <dbReference type="ARBA" id="ARBA00022814"/>
    </source>
</evidence>
<dbReference type="Pfam" id="PF01029">
    <property type="entry name" value="NusB"/>
    <property type="match status" value="1"/>
</dbReference>
<dbReference type="eggNOG" id="COG0781">
    <property type="taxonomic scope" value="Bacteria"/>
</dbReference>
<dbReference type="STRING" id="293826.Amet_2501"/>
<accession>A6TR36</accession>
<name>A6TR36_ALKMQ</name>
<dbReference type="KEGG" id="amt:Amet_2501"/>
<dbReference type="Proteomes" id="UP000001572">
    <property type="component" value="Chromosome"/>
</dbReference>
<dbReference type="GO" id="GO:0006353">
    <property type="term" value="P:DNA-templated transcription termination"/>
    <property type="evidence" value="ECO:0007669"/>
    <property type="project" value="UniProtKB-UniRule"/>
</dbReference>
<evidence type="ECO:0000256" key="6">
    <source>
        <dbReference type="HAMAP-Rule" id="MF_00073"/>
    </source>
</evidence>
<feature type="domain" description="NusB/RsmB/TIM44" evidence="7">
    <location>
        <begin position="1"/>
        <end position="119"/>
    </location>
</feature>
<organism evidence="8 9">
    <name type="scientific">Alkaliphilus metalliredigens (strain QYMF)</name>
    <dbReference type="NCBI Taxonomy" id="293826"/>
    <lineage>
        <taxon>Bacteria</taxon>
        <taxon>Bacillati</taxon>
        <taxon>Bacillota</taxon>
        <taxon>Clostridia</taxon>
        <taxon>Peptostreptococcales</taxon>
        <taxon>Natronincolaceae</taxon>
        <taxon>Alkaliphilus</taxon>
    </lineage>
</organism>
<reference evidence="9" key="1">
    <citation type="journal article" date="2016" name="Genome Announc.">
        <title>Complete genome sequence of Alkaliphilus metalliredigens strain QYMF, an alkaliphilic and metal-reducing bacterium isolated from borax-contaminated leachate ponds.</title>
        <authorList>
            <person name="Hwang C."/>
            <person name="Copeland A."/>
            <person name="Lucas S."/>
            <person name="Lapidus A."/>
            <person name="Barry K."/>
            <person name="Detter J.C."/>
            <person name="Glavina Del Rio T."/>
            <person name="Hammon N."/>
            <person name="Israni S."/>
            <person name="Dalin E."/>
            <person name="Tice H."/>
            <person name="Pitluck S."/>
            <person name="Chertkov O."/>
            <person name="Brettin T."/>
            <person name="Bruce D."/>
            <person name="Han C."/>
            <person name="Schmutz J."/>
            <person name="Larimer F."/>
            <person name="Land M.L."/>
            <person name="Hauser L."/>
            <person name="Kyrpides N."/>
            <person name="Mikhailova N."/>
            <person name="Ye Q."/>
            <person name="Zhou J."/>
            <person name="Richardson P."/>
            <person name="Fields M.W."/>
        </authorList>
    </citation>
    <scope>NUCLEOTIDE SEQUENCE [LARGE SCALE GENOMIC DNA]</scope>
    <source>
        <strain evidence="9">QYMF</strain>
    </source>
</reference>
<protein>
    <recommendedName>
        <fullName evidence="6">Transcription antitermination protein NusB</fullName>
    </recommendedName>
    <alternativeName>
        <fullName evidence="6">Antitermination factor NusB</fullName>
    </alternativeName>
</protein>
<dbReference type="EMBL" id="CP000724">
    <property type="protein sequence ID" value="ABR48654.1"/>
    <property type="molecule type" value="Genomic_DNA"/>
</dbReference>
<comment type="function">
    <text evidence="6">Involved in transcription antitermination. Required for transcription of ribosomal RNA (rRNA) genes. Binds specifically to the boxA antiterminator sequence of the ribosomal RNA (rrn) operons.</text>
</comment>
<keyword evidence="9" id="KW-1185">Reference proteome</keyword>
<sequence>MKVLFEMEMNNEMNVESIKLYMDREPQKIEQQEYVHTSITKTIENLEEIDTYIKQYSKGWKLNRIANVDLAILRLALTEMLHMGEIPYRVSVNEAIELGKKYSAEESASFINGILGRFIEEEEGIKNDD</sequence>
<evidence type="ECO:0000259" key="7">
    <source>
        <dbReference type="Pfam" id="PF01029"/>
    </source>
</evidence>
<dbReference type="GO" id="GO:0005829">
    <property type="term" value="C:cytosol"/>
    <property type="evidence" value="ECO:0007669"/>
    <property type="project" value="TreeGrafter"/>
</dbReference>
<evidence type="ECO:0000313" key="9">
    <source>
        <dbReference type="Proteomes" id="UP000001572"/>
    </source>
</evidence>
<keyword evidence="3 6" id="KW-0694">RNA-binding</keyword>
<keyword evidence="5 6" id="KW-0804">Transcription</keyword>
<dbReference type="InterPro" id="IPR011605">
    <property type="entry name" value="NusB_fam"/>
</dbReference>
<evidence type="ECO:0000313" key="8">
    <source>
        <dbReference type="EMBL" id="ABR48654.1"/>
    </source>
</evidence>
<dbReference type="InterPro" id="IPR035926">
    <property type="entry name" value="NusB-like_sf"/>
</dbReference>
<gene>
    <name evidence="6" type="primary">nusB</name>
    <name evidence="8" type="ordered locus">Amet_2501</name>
</gene>
<dbReference type="InterPro" id="IPR006027">
    <property type="entry name" value="NusB_RsmB_TIM44"/>
</dbReference>
<evidence type="ECO:0000256" key="1">
    <source>
        <dbReference type="ARBA" id="ARBA00005952"/>
    </source>
</evidence>
<evidence type="ECO:0000256" key="4">
    <source>
        <dbReference type="ARBA" id="ARBA00023015"/>
    </source>
</evidence>
<dbReference type="HAMAP" id="MF_00073">
    <property type="entry name" value="NusB"/>
    <property type="match status" value="1"/>
</dbReference>
<keyword evidence="2 6" id="KW-0889">Transcription antitermination</keyword>
<dbReference type="AlphaFoldDB" id="A6TR36"/>
<comment type="similarity">
    <text evidence="1 6">Belongs to the NusB family.</text>
</comment>
<dbReference type="GO" id="GO:0003723">
    <property type="term" value="F:RNA binding"/>
    <property type="evidence" value="ECO:0007669"/>
    <property type="project" value="UniProtKB-UniRule"/>
</dbReference>
<dbReference type="GO" id="GO:0031564">
    <property type="term" value="P:transcription antitermination"/>
    <property type="evidence" value="ECO:0007669"/>
    <property type="project" value="UniProtKB-KW"/>
</dbReference>
<keyword evidence="4 6" id="KW-0805">Transcription regulation</keyword>
<dbReference type="NCBIfam" id="TIGR01951">
    <property type="entry name" value="nusB"/>
    <property type="match status" value="1"/>
</dbReference>
<dbReference type="PANTHER" id="PTHR11078:SF3">
    <property type="entry name" value="ANTITERMINATION NUSB DOMAIN-CONTAINING PROTEIN"/>
    <property type="match status" value="1"/>
</dbReference>
<dbReference type="PANTHER" id="PTHR11078">
    <property type="entry name" value="N UTILIZATION SUBSTANCE PROTEIN B-RELATED"/>
    <property type="match status" value="1"/>
</dbReference>